<dbReference type="AlphaFoldDB" id="A0A558J6W6"/>
<protein>
    <submittedName>
        <fullName evidence="1">Uncharacterized protein</fullName>
    </submittedName>
</protein>
<accession>A0A558J6W6</accession>
<gene>
    <name evidence="1" type="ORF">FQP89_15475</name>
</gene>
<reference evidence="1 2" key="1">
    <citation type="submission" date="2019-07" db="EMBL/GenBank/DDBJ databases">
        <title>Diversity of Bacteria from Kongsfjorden, Arctic.</title>
        <authorList>
            <person name="Yu Y."/>
        </authorList>
    </citation>
    <scope>NUCLEOTIDE SEQUENCE [LARGE SCALE GENOMIC DNA]</scope>
    <source>
        <strain evidence="1 2">SM1922</strain>
    </source>
</reference>
<name>A0A558J6W6_9GAMM</name>
<evidence type="ECO:0000313" key="1">
    <source>
        <dbReference type="EMBL" id="TVU89391.1"/>
    </source>
</evidence>
<proteinExistence type="predicted"/>
<dbReference type="EMBL" id="VNFE01000004">
    <property type="protein sequence ID" value="TVU89391.1"/>
    <property type="molecule type" value="Genomic_DNA"/>
</dbReference>
<comment type="caution">
    <text evidence="1">The sequence shown here is derived from an EMBL/GenBank/DDBJ whole genome shotgun (WGS) entry which is preliminary data.</text>
</comment>
<organism evidence="1 2">
    <name type="scientific">Vreelandella titanicae</name>
    <dbReference type="NCBI Taxonomy" id="664683"/>
    <lineage>
        <taxon>Bacteria</taxon>
        <taxon>Pseudomonadati</taxon>
        <taxon>Pseudomonadota</taxon>
        <taxon>Gammaproteobacteria</taxon>
        <taxon>Oceanospirillales</taxon>
        <taxon>Halomonadaceae</taxon>
        <taxon>Vreelandella</taxon>
    </lineage>
</organism>
<evidence type="ECO:0000313" key="2">
    <source>
        <dbReference type="Proteomes" id="UP000317288"/>
    </source>
</evidence>
<dbReference type="RefSeq" id="WP_144812674.1">
    <property type="nucleotide sequence ID" value="NZ_VNFE01000004.1"/>
</dbReference>
<dbReference type="Proteomes" id="UP000317288">
    <property type="component" value="Unassembled WGS sequence"/>
</dbReference>
<sequence length="84" mass="9513">MNEAEQEPDPIRRWAVKVLQNPISSPQLSDEAAAQLSQDPSLLAKVELRKAIQQMILTYALEDIKSQPQDQSIIEDSETQTHKE</sequence>